<keyword evidence="1" id="KW-0732">Signal</keyword>
<dbReference type="Proteomes" id="UP000190023">
    <property type="component" value="Unassembled WGS sequence"/>
</dbReference>
<dbReference type="PROSITE" id="PS51257">
    <property type="entry name" value="PROKAR_LIPOPROTEIN"/>
    <property type="match status" value="1"/>
</dbReference>
<dbReference type="OrthoDB" id="5677278at2"/>
<dbReference type="AlphaFoldDB" id="A0A1T0BBH3"/>
<name>A0A1T0BBH3_9PAST</name>
<keyword evidence="3" id="KW-1185">Reference proteome</keyword>
<proteinExistence type="predicted"/>
<comment type="caution">
    <text evidence="2">The sequence shown here is derived from an EMBL/GenBank/DDBJ whole genome shotgun (WGS) entry which is preliminary data.</text>
</comment>
<evidence type="ECO:0008006" key="4">
    <source>
        <dbReference type="Google" id="ProtNLM"/>
    </source>
</evidence>
<evidence type="ECO:0000313" key="2">
    <source>
        <dbReference type="EMBL" id="OOS07603.1"/>
    </source>
</evidence>
<evidence type="ECO:0000313" key="3">
    <source>
        <dbReference type="Proteomes" id="UP000190023"/>
    </source>
</evidence>
<gene>
    <name evidence="2" type="ORF">B0188_00580</name>
</gene>
<dbReference type="EMBL" id="MUYB01000001">
    <property type="protein sequence ID" value="OOS07603.1"/>
    <property type="molecule type" value="Genomic_DNA"/>
</dbReference>
<sequence>MKLTTFATSLLVAGVLVGCSQTSNSQAKVAQTMTEPTSSAPALVPAAYRCDVHGKRKVVSATYEFVGGATESVTLTIDGKVVGDLKLDKSYEDGVRFVAGNGKRVWSLDSGFSQKTLETTVPVQYRSNDKIVAKNCEIIK</sequence>
<feature type="signal peptide" evidence="1">
    <location>
        <begin position="1"/>
        <end position="27"/>
    </location>
</feature>
<feature type="chain" id="PRO_5012616964" description="C-type lysozyme inhibitor domain-containing protein" evidence="1">
    <location>
        <begin position="28"/>
        <end position="140"/>
    </location>
</feature>
<dbReference type="STRING" id="123822.B0188_00580"/>
<protein>
    <recommendedName>
        <fullName evidence="4">C-type lysozyme inhibitor domain-containing protein</fullName>
    </recommendedName>
</protein>
<organism evidence="2 3">
    <name type="scientific">[Haemophilus] felis</name>
    <dbReference type="NCBI Taxonomy" id="123822"/>
    <lineage>
        <taxon>Bacteria</taxon>
        <taxon>Pseudomonadati</taxon>
        <taxon>Pseudomonadota</taxon>
        <taxon>Gammaproteobacteria</taxon>
        <taxon>Pasteurellales</taxon>
        <taxon>Pasteurellaceae</taxon>
    </lineage>
</organism>
<reference evidence="2 3" key="1">
    <citation type="submission" date="2017-02" db="EMBL/GenBank/DDBJ databases">
        <title>Draft genome sequence of Haemophilus felis CCUG 31170 type strain.</title>
        <authorList>
            <person name="Engstrom-Jakobsson H."/>
            <person name="Salva-Serra F."/>
            <person name="Thorell K."/>
            <person name="Gonzales-Siles L."/>
            <person name="Karlsson R."/>
            <person name="Boulund F."/>
            <person name="Engstrand L."/>
            <person name="Kristiansson E."/>
            <person name="Moore E."/>
        </authorList>
    </citation>
    <scope>NUCLEOTIDE SEQUENCE [LARGE SCALE GENOMIC DNA]</scope>
    <source>
        <strain evidence="2 3">CCUG 31170</strain>
    </source>
</reference>
<evidence type="ECO:0000256" key="1">
    <source>
        <dbReference type="SAM" id="SignalP"/>
    </source>
</evidence>
<accession>A0A1T0BBH3</accession>